<comment type="pathway">
    <text evidence="5">tRNA modification; tRNA-queuosine biosynthesis.</text>
</comment>
<dbReference type="NCBIfam" id="TIGR00113">
    <property type="entry name" value="queA"/>
    <property type="match status" value="1"/>
</dbReference>
<dbReference type="InterPro" id="IPR042118">
    <property type="entry name" value="QueA_dom1"/>
</dbReference>
<dbReference type="Proteomes" id="UP000317778">
    <property type="component" value="Unassembled WGS sequence"/>
</dbReference>
<dbReference type="PANTHER" id="PTHR30307:SF0">
    <property type="entry name" value="S-ADENOSYLMETHIONINE:TRNA RIBOSYLTRANSFERASE-ISOMERASE"/>
    <property type="match status" value="1"/>
</dbReference>
<dbReference type="EMBL" id="NJBO01000024">
    <property type="protein sequence ID" value="TKJ39164.1"/>
    <property type="molecule type" value="Genomic_DNA"/>
</dbReference>
<proteinExistence type="inferred from homology"/>
<comment type="catalytic activity">
    <reaction evidence="5">
        <text>7-aminomethyl-7-carbaguanosine(34) in tRNA + S-adenosyl-L-methionine = epoxyqueuosine(34) in tRNA + adenine + L-methionine + 2 H(+)</text>
        <dbReference type="Rhea" id="RHEA:32155"/>
        <dbReference type="Rhea" id="RHEA-COMP:10342"/>
        <dbReference type="Rhea" id="RHEA-COMP:18582"/>
        <dbReference type="ChEBI" id="CHEBI:15378"/>
        <dbReference type="ChEBI" id="CHEBI:16708"/>
        <dbReference type="ChEBI" id="CHEBI:57844"/>
        <dbReference type="ChEBI" id="CHEBI:59789"/>
        <dbReference type="ChEBI" id="CHEBI:82833"/>
        <dbReference type="ChEBI" id="CHEBI:194443"/>
        <dbReference type="EC" id="2.4.99.17"/>
    </reaction>
</comment>
<dbReference type="AlphaFoldDB" id="A0A532UW46"/>
<organism evidence="6 7">
    <name type="scientific">candidate division TA06 bacterium B3_TA06</name>
    <dbReference type="NCBI Taxonomy" id="2012487"/>
    <lineage>
        <taxon>Bacteria</taxon>
        <taxon>Bacteria division TA06</taxon>
    </lineage>
</organism>
<keyword evidence="3 5" id="KW-0949">S-adenosyl-L-methionine</keyword>
<protein>
    <recommendedName>
        <fullName evidence="5">S-adenosylmethionine:tRNA ribosyltransferase-isomerase</fullName>
        <ecNumber evidence="5">2.4.99.17</ecNumber>
    </recommendedName>
    <alternativeName>
        <fullName evidence="5">Queuosine biosynthesis protein QueA</fullName>
    </alternativeName>
</protein>
<gene>
    <name evidence="5" type="primary">queA</name>
    <name evidence="6" type="ORF">CEE36_10365</name>
</gene>
<comment type="caution">
    <text evidence="6">The sequence shown here is derived from an EMBL/GenBank/DDBJ whole genome shotgun (WGS) entry which is preliminary data.</text>
</comment>
<reference evidence="6 7" key="1">
    <citation type="submission" date="2017-06" db="EMBL/GenBank/DDBJ databases">
        <title>Novel microbial phyla capable of carbon fixation and sulfur reduction in deep-sea sediments.</title>
        <authorList>
            <person name="Huang J."/>
            <person name="Baker B."/>
            <person name="Wang Y."/>
        </authorList>
    </citation>
    <scope>NUCLEOTIDE SEQUENCE [LARGE SCALE GENOMIC DNA]</scope>
    <source>
        <strain evidence="6">B3_TA06</strain>
    </source>
</reference>
<keyword evidence="6" id="KW-0413">Isomerase</keyword>
<dbReference type="EC" id="2.4.99.17" evidence="5"/>
<name>A0A532UW46_UNCT6</name>
<dbReference type="Gene3D" id="3.40.1780.10">
    <property type="entry name" value="QueA-like"/>
    <property type="match status" value="1"/>
</dbReference>
<evidence type="ECO:0000256" key="5">
    <source>
        <dbReference type="HAMAP-Rule" id="MF_00113"/>
    </source>
</evidence>
<dbReference type="Gene3D" id="2.40.10.240">
    <property type="entry name" value="QueA-like"/>
    <property type="match status" value="1"/>
</dbReference>
<keyword evidence="1 5" id="KW-0963">Cytoplasm</keyword>
<evidence type="ECO:0000313" key="6">
    <source>
        <dbReference type="EMBL" id="TKJ39164.1"/>
    </source>
</evidence>
<keyword evidence="2 5" id="KW-0808">Transferase</keyword>
<dbReference type="HAMAP" id="MF_00113">
    <property type="entry name" value="QueA"/>
    <property type="match status" value="1"/>
</dbReference>
<comment type="subcellular location">
    <subcellularLocation>
        <location evidence="5">Cytoplasm</location>
    </subcellularLocation>
</comment>
<sequence length="334" mass="37844">MLKEEFYYPLPLDRIALYPTAPRDACRLIVLHRDSGRIEHRIFREIVAYLVPGDCLVLNDSKVQPVRFRLRRTTGGVVELLFTKRIRDGVWVALARPSKRPKIGERLVGENAEEIVEVEEKKAGKLTLKLLMDESELFKRLALAPLPLYIHRIPEERDLQTYQTVFARGGFSIAAPTAGLHFTEELLKQLQAKGVEVAFIQLDVGEGTFRAIKTENVEDHRMDAENYTVSAEAAEKINRADRIIAVGTTVTRTLESFPGSEPIRPHSGSTELFIYPGHEFKRVEGFLTNFHQPSSTPLLLTAAFCGKELLFKAYEEALEKDYRFLSYGDAALIL</sequence>
<accession>A0A532UW46</accession>
<dbReference type="NCBIfam" id="NF001140">
    <property type="entry name" value="PRK00147.1"/>
    <property type="match status" value="1"/>
</dbReference>
<dbReference type="InterPro" id="IPR003699">
    <property type="entry name" value="QueA"/>
</dbReference>
<dbReference type="PANTHER" id="PTHR30307">
    <property type="entry name" value="S-ADENOSYLMETHIONINE:TRNA RIBOSYLTRANSFERASE-ISOMERASE"/>
    <property type="match status" value="1"/>
</dbReference>
<dbReference type="GO" id="GO:0008616">
    <property type="term" value="P:tRNA queuosine(34) biosynthetic process"/>
    <property type="evidence" value="ECO:0007669"/>
    <property type="project" value="UniProtKB-UniRule"/>
</dbReference>
<keyword evidence="4 5" id="KW-0671">Queuosine biosynthesis</keyword>
<dbReference type="SUPFAM" id="SSF111337">
    <property type="entry name" value="QueA-like"/>
    <property type="match status" value="1"/>
</dbReference>
<comment type="function">
    <text evidence="5">Transfers and isomerizes the ribose moiety from AdoMet to the 7-aminomethyl group of 7-deazaguanine (preQ1-tRNA) to give epoxyqueuosine (oQ-tRNA).</text>
</comment>
<dbReference type="InterPro" id="IPR042119">
    <property type="entry name" value="QueA_dom2"/>
</dbReference>
<dbReference type="Pfam" id="PF02547">
    <property type="entry name" value="Queuosine_synth"/>
    <property type="match status" value="1"/>
</dbReference>
<comment type="similarity">
    <text evidence="5">Belongs to the QueA family.</text>
</comment>
<evidence type="ECO:0000256" key="2">
    <source>
        <dbReference type="ARBA" id="ARBA00022679"/>
    </source>
</evidence>
<evidence type="ECO:0000256" key="1">
    <source>
        <dbReference type="ARBA" id="ARBA00022490"/>
    </source>
</evidence>
<dbReference type="GO" id="GO:0005737">
    <property type="term" value="C:cytoplasm"/>
    <property type="evidence" value="ECO:0007669"/>
    <property type="project" value="UniProtKB-SubCell"/>
</dbReference>
<dbReference type="UniPathway" id="UPA00392"/>
<evidence type="ECO:0000256" key="3">
    <source>
        <dbReference type="ARBA" id="ARBA00022691"/>
    </source>
</evidence>
<dbReference type="GO" id="GO:0051075">
    <property type="term" value="F:S-adenosylmethionine:tRNA ribosyltransferase-isomerase activity"/>
    <property type="evidence" value="ECO:0007669"/>
    <property type="project" value="UniProtKB-EC"/>
</dbReference>
<evidence type="ECO:0000313" key="7">
    <source>
        <dbReference type="Proteomes" id="UP000317778"/>
    </source>
</evidence>
<evidence type="ECO:0000256" key="4">
    <source>
        <dbReference type="ARBA" id="ARBA00022785"/>
    </source>
</evidence>
<dbReference type="InterPro" id="IPR036100">
    <property type="entry name" value="QueA_sf"/>
</dbReference>
<comment type="subunit">
    <text evidence="5">Monomer.</text>
</comment>